<dbReference type="KEGG" id="peg:E5R92_01045"/>
<feature type="transmembrane region" description="Helical" evidence="8">
    <location>
        <begin position="245"/>
        <end position="263"/>
    </location>
</feature>
<dbReference type="Proteomes" id="UP000501094">
    <property type="component" value="Chromosome"/>
</dbReference>
<evidence type="ECO:0000256" key="1">
    <source>
        <dbReference type="ARBA" id="ARBA00004651"/>
    </source>
</evidence>
<feature type="transmembrane region" description="Helical" evidence="8">
    <location>
        <begin position="212"/>
        <end position="233"/>
    </location>
</feature>
<dbReference type="GO" id="GO:0005886">
    <property type="term" value="C:plasma membrane"/>
    <property type="evidence" value="ECO:0007669"/>
    <property type="project" value="UniProtKB-SubCell"/>
</dbReference>
<evidence type="ECO:0000313" key="10">
    <source>
        <dbReference type="EMBL" id="QIZ20377.1"/>
    </source>
</evidence>
<reference evidence="10 11" key="1">
    <citation type="journal article" date="2020" name="Nat. Microbiol.">
        <title>Lysogenic host-virus interactions in SAR11 marine bacteria.</title>
        <authorList>
            <person name="Morris R.M."/>
            <person name="Cain K.R."/>
            <person name="Hvorecny K.L."/>
            <person name="Kollman J.M."/>
        </authorList>
    </citation>
    <scope>NUCLEOTIDE SEQUENCE [LARGE SCALE GENOMIC DNA]</scope>
    <source>
        <strain evidence="10 11">NP1</strain>
    </source>
</reference>
<organism evidence="10 11">
    <name type="scientific">Candidatus Pelagibacter giovannonii</name>
    <dbReference type="NCBI Taxonomy" id="2563896"/>
    <lineage>
        <taxon>Bacteria</taxon>
        <taxon>Pseudomonadati</taxon>
        <taxon>Pseudomonadota</taxon>
        <taxon>Alphaproteobacteria</taxon>
        <taxon>Candidatus Pelagibacterales</taxon>
        <taxon>Candidatus Pelagibacteraceae</taxon>
        <taxon>Candidatus Pelagibacter</taxon>
    </lineage>
</organism>
<dbReference type="RefSeq" id="WP_168606272.1">
    <property type="nucleotide sequence ID" value="NZ_CP038852.1"/>
</dbReference>
<keyword evidence="3" id="KW-0813">Transport</keyword>
<keyword evidence="7 8" id="KW-0472">Membrane</keyword>
<feature type="transmembrane region" description="Helical" evidence="8">
    <location>
        <begin position="129"/>
        <end position="146"/>
    </location>
</feature>
<dbReference type="InterPro" id="IPR000620">
    <property type="entry name" value="EamA_dom"/>
</dbReference>
<dbReference type="SUPFAM" id="SSF103481">
    <property type="entry name" value="Multidrug resistance efflux transporter EmrE"/>
    <property type="match status" value="2"/>
</dbReference>
<feature type="transmembrane region" description="Helical" evidence="8">
    <location>
        <begin position="269"/>
        <end position="286"/>
    </location>
</feature>
<dbReference type="InterPro" id="IPR037185">
    <property type="entry name" value="EmrE-like"/>
</dbReference>
<evidence type="ECO:0000256" key="6">
    <source>
        <dbReference type="ARBA" id="ARBA00022989"/>
    </source>
</evidence>
<feature type="transmembrane region" description="Helical" evidence="8">
    <location>
        <begin position="152"/>
        <end position="169"/>
    </location>
</feature>
<dbReference type="NCBIfam" id="TIGR00688">
    <property type="entry name" value="rarD"/>
    <property type="match status" value="1"/>
</dbReference>
<dbReference type="PANTHER" id="PTHR22911:SF137">
    <property type="entry name" value="SOLUTE CARRIER FAMILY 35 MEMBER G2-RELATED"/>
    <property type="match status" value="1"/>
</dbReference>
<comment type="similarity">
    <text evidence="2">Belongs to the EamA transporter family.</text>
</comment>
<evidence type="ECO:0000259" key="9">
    <source>
        <dbReference type="Pfam" id="PF00892"/>
    </source>
</evidence>
<feature type="transmembrane region" description="Helical" evidence="8">
    <location>
        <begin position="105"/>
        <end position="122"/>
    </location>
</feature>
<dbReference type="AlphaFoldDB" id="A0A6H1Q0E4"/>
<evidence type="ECO:0000256" key="8">
    <source>
        <dbReference type="SAM" id="Phobius"/>
    </source>
</evidence>
<keyword evidence="6 8" id="KW-1133">Transmembrane helix</keyword>
<protein>
    <submittedName>
        <fullName evidence="10">EamA family transporter RarD</fullName>
    </submittedName>
</protein>
<keyword evidence="11" id="KW-1185">Reference proteome</keyword>
<dbReference type="PANTHER" id="PTHR22911">
    <property type="entry name" value="ACYL-MALONYL CONDENSING ENZYME-RELATED"/>
    <property type="match status" value="1"/>
</dbReference>
<proteinExistence type="inferred from homology"/>
<evidence type="ECO:0000256" key="3">
    <source>
        <dbReference type="ARBA" id="ARBA00022448"/>
    </source>
</evidence>
<feature type="domain" description="EamA" evidence="9">
    <location>
        <begin position="155"/>
        <end position="285"/>
    </location>
</feature>
<evidence type="ECO:0000256" key="2">
    <source>
        <dbReference type="ARBA" id="ARBA00007362"/>
    </source>
</evidence>
<name>A0A6H1Q0E4_9PROT</name>
<feature type="transmembrane region" description="Helical" evidence="8">
    <location>
        <begin position="40"/>
        <end position="61"/>
    </location>
</feature>
<keyword evidence="4" id="KW-1003">Cell membrane</keyword>
<dbReference type="InterPro" id="IPR004626">
    <property type="entry name" value="RarD"/>
</dbReference>
<dbReference type="EMBL" id="CP038852">
    <property type="protein sequence ID" value="QIZ20377.1"/>
    <property type="molecule type" value="Genomic_DNA"/>
</dbReference>
<sequence length="293" mass="34010">MEKQKFNKGIGLTALGSFWWGVIGVIYFKYISFAGSIEVVIHRCVWTSVVLIITTFYFSKWDVFFKIIKNKRSIIYLFFSSLLIFINWATWIYAVGTEKIIDASFGYFIMPILSIFLGYIFYSEKINKRRGLSILLVLLSILFLLFKSFHSIPWVGIIVALSWGFYNLLRKKVNVDTDVGLLIESLFILPFALFAFFLLFKNNLNIFSLNDPSLMFILMLAGPMTVIPLFLYVRGVELCGLGPTGMIFYITPTFQFLLGFFYYDEAFSFDKSLSFILIWIAVIIYLKDLYENN</sequence>
<accession>A0A6H1Q0E4</accession>
<comment type="subcellular location">
    <subcellularLocation>
        <location evidence="1">Cell membrane</location>
        <topology evidence="1">Multi-pass membrane protein</topology>
    </subcellularLocation>
</comment>
<evidence type="ECO:0000256" key="7">
    <source>
        <dbReference type="ARBA" id="ARBA00023136"/>
    </source>
</evidence>
<feature type="transmembrane region" description="Helical" evidence="8">
    <location>
        <begin position="9"/>
        <end position="28"/>
    </location>
</feature>
<gene>
    <name evidence="10" type="primary">rarD</name>
    <name evidence="10" type="ORF">E5R92_01045</name>
</gene>
<evidence type="ECO:0000256" key="4">
    <source>
        <dbReference type="ARBA" id="ARBA00022475"/>
    </source>
</evidence>
<keyword evidence="5 8" id="KW-0812">Transmembrane</keyword>
<evidence type="ECO:0000256" key="5">
    <source>
        <dbReference type="ARBA" id="ARBA00022692"/>
    </source>
</evidence>
<feature type="transmembrane region" description="Helical" evidence="8">
    <location>
        <begin position="181"/>
        <end position="200"/>
    </location>
</feature>
<dbReference type="Pfam" id="PF00892">
    <property type="entry name" value="EamA"/>
    <property type="match status" value="2"/>
</dbReference>
<evidence type="ECO:0000313" key="11">
    <source>
        <dbReference type="Proteomes" id="UP000501094"/>
    </source>
</evidence>
<feature type="domain" description="EamA" evidence="9">
    <location>
        <begin position="8"/>
        <end position="145"/>
    </location>
</feature>
<feature type="transmembrane region" description="Helical" evidence="8">
    <location>
        <begin position="73"/>
        <end position="93"/>
    </location>
</feature>